<dbReference type="Gene3D" id="1.10.760.10">
    <property type="entry name" value="Cytochrome c-like domain"/>
    <property type="match status" value="1"/>
</dbReference>
<accession>K0PY28</accession>
<proteinExistence type="predicted"/>
<keyword evidence="1" id="KW-0813">Transport</keyword>
<dbReference type="GO" id="GO:0046872">
    <property type="term" value="F:metal ion binding"/>
    <property type="evidence" value="ECO:0007669"/>
    <property type="project" value="UniProtKB-KW"/>
</dbReference>
<feature type="chain" id="PRO_5003836244" evidence="7">
    <location>
        <begin position="23"/>
        <end position="128"/>
    </location>
</feature>
<keyword evidence="4" id="KW-0249">Electron transport</keyword>
<dbReference type="PROSITE" id="PS51007">
    <property type="entry name" value="CYTC"/>
    <property type="match status" value="1"/>
</dbReference>
<dbReference type="PANTHER" id="PTHR11961">
    <property type="entry name" value="CYTOCHROME C"/>
    <property type="match status" value="1"/>
</dbReference>
<dbReference type="InterPro" id="IPR036909">
    <property type="entry name" value="Cyt_c-like_dom_sf"/>
</dbReference>
<evidence type="ECO:0000259" key="8">
    <source>
        <dbReference type="PROSITE" id="PS51007"/>
    </source>
</evidence>
<dbReference type="Pfam" id="PF00034">
    <property type="entry name" value="Cytochrom_C"/>
    <property type="match status" value="1"/>
</dbReference>
<evidence type="ECO:0000256" key="4">
    <source>
        <dbReference type="ARBA" id="ARBA00022982"/>
    </source>
</evidence>
<evidence type="ECO:0000256" key="7">
    <source>
        <dbReference type="SAM" id="SignalP"/>
    </source>
</evidence>
<evidence type="ECO:0000256" key="5">
    <source>
        <dbReference type="ARBA" id="ARBA00023004"/>
    </source>
</evidence>
<keyword evidence="10" id="KW-1185">Reference proteome</keyword>
<dbReference type="GO" id="GO:0020037">
    <property type="term" value="F:heme binding"/>
    <property type="evidence" value="ECO:0007669"/>
    <property type="project" value="InterPro"/>
</dbReference>
<dbReference type="GO" id="GO:0009055">
    <property type="term" value="F:electron transfer activity"/>
    <property type="evidence" value="ECO:0007669"/>
    <property type="project" value="InterPro"/>
</dbReference>
<dbReference type="AlphaFoldDB" id="K0PY28"/>
<keyword evidence="2 6" id="KW-0349">Heme</keyword>
<dbReference type="Proteomes" id="UP000009319">
    <property type="component" value="Unassembled WGS sequence"/>
</dbReference>
<evidence type="ECO:0000313" key="9">
    <source>
        <dbReference type="EMBL" id="CCM76312.1"/>
    </source>
</evidence>
<feature type="domain" description="Cytochrome c" evidence="8">
    <location>
        <begin position="25"/>
        <end position="127"/>
    </location>
</feature>
<gene>
    <name evidence="9" type="ORF">BN77_0104</name>
</gene>
<protein>
    <submittedName>
        <fullName evidence="9">Putative cytochrome-c protein</fullName>
    </submittedName>
</protein>
<dbReference type="RefSeq" id="WP_007527349.1">
    <property type="nucleotide sequence ID" value="NZ_HF536772.1"/>
</dbReference>
<keyword evidence="5 6" id="KW-0408">Iron</keyword>
<dbReference type="SUPFAM" id="SSF46626">
    <property type="entry name" value="Cytochrome c"/>
    <property type="match status" value="1"/>
</dbReference>
<organism evidence="9 10">
    <name type="scientific">Rhizobium mesoamericanum STM3625</name>
    <dbReference type="NCBI Taxonomy" id="1211777"/>
    <lineage>
        <taxon>Bacteria</taxon>
        <taxon>Pseudomonadati</taxon>
        <taxon>Pseudomonadota</taxon>
        <taxon>Alphaproteobacteria</taxon>
        <taxon>Hyphomicrobiales</taxon>
        <taxon>Rhizobiaceae</taxon>
        <taxon>Rhizobium/Agrobacterium group</taxon>
        <taxon>Rhizobium</taxon>
    </lineage>
</organism>
<name>K0PY28_9HYPH</name>
<dbReference type="STRING" id="1211777.BN77_0104"/>
<evidence type="ECO:0000256" key="2">
    <source>
        <dbReference type="ARBA" id="ARBA00022617"/>
    </source>
</evidence>
<sequence length="128" mass="13679">MRYPAFAGLVSLICLPVPAAIAQEGDVAAGETVFKKCAVCHIADTDKNKVGPSLNHLFGRTAGTHPDFAYSPAMKAAGAAGLVWDEATLRDYLHDPKLKVKGTKMAFVGLKDDGEITNLIAYLKQFSK</sequence>
<reference evidence="9 10" key="1">
    <citation type="journal article" date="2013" name="Genome Announc.">
        <title>Draft Genome Sequence of Rhizobium mesoamericanum STM3625, a Nitrogen-Fixing Symbiont of Mimosa pudica Isolated in French Guiana (South America).</title>
        <authorList>
            <person name="Moulin L."/>
            <person name="Mornico D."/>
            <person name="Melkonian R."/>
            <person name="Klonowska A."/>
        </authorList>
    </citation>
    <scope>NUCLEOTIDE SEQUENCE [LARGE SCALE GENOMIC DNA]</scope>
    <source>
        <strain evidence="9 10">STM3625</strain>
    </source>
</reference>
<keyword evidence="7" id="KW-0732">Signal</keyword>
<dbReference type="HOGENOM" id="CLU_060944_2_1_5"/>
<dbReference type="InterPro" id="IPR009056">
    <property type="entry name" value="Cyt_c-like_dom"/>
</dbReference>
<dbReference type="eggNOG" id="COG3474">
    <property type="taxonomic scope" value="Bacteria"/>
</dbReference>
<dbReference type="PRINTS" id="PR00604">
    <property type="entry name" value="CYTCHRMECIAB"/>
</dbReference>
<evidence type="ECO:0000256" key="1">
    <source>
        <dbReference type="ARBA" id="ARBA00022448"/>
    </source>
</evidence>
<comment type="caution">
    <text evidence="9">The sequence shown here is derived from an EMBL/GenBank/DDBJ whole genome shotgun (WGS) entry which is preliminary data.</text>
</comment>
<dbReference type="InterPro" id="IPR002327">
    <property type="entry name" value="Cyt_c_1A/1B"/>
</dbReference>
<evidence type="ECO:0000256" key="3">
    <source>
        <dbReference type="ARBA" id="ARBA00022723"/>
    </source>
</evidence>
<feature type="signal peptide" evidence="7">
    <location>
        <begin position="1"/>
        <end position="22"/>
    </location>
</feature>
<keyword evidence="3 6" id="KW-0479">Metal-binding</keyword>
<evidence type="ECO:0000256" key="6">
    <source>
        <dbReference type="PROSITE-ProRule" id="PRU00433"/>
    </source>
</evidence>
<evidence type="ECO:0000313" key="10">
    <source>
        <dbReference type="Proteomes" id="UP000009319"/>
    </source>
</evidence>
<dbReference type="EMBL" id="CANI01000023">
    <property type="protein sequence ID" value="CCM76312.1"/>
    <property type="molecule type" value="Genomic_DNA"/>
</dbReference>